<feature type="region of interest" description="Disordered" evidence="1">
    <location>
        <begin position="386"/>
        <end position="412"/>
    </location>
</feature>
<dbReference type="EMBL" id="JQBK01000001">
    <property type="protein sequence ID" value="KRN88191.1"/>
    <property type="molecule type" value="Genomic_DNA"/>
</dbReference>
<dbReference type="OrthoDB" id="9765386at2"/>
<sequence>MLFNMEKRDKSADWAMGLINDGILPGYSTGSYVGVSALKNSDVLTAVSYIASYVARFPIIECDSKDNIVEDKTLYLVNKEPNSMLDAYHWRFIMAVSAILANDGFSRIVRDPLSDKPALIQYYPTSQVYIDDSDTNNIKYEFTPLNGNKTIVEEAANVIHFKFFTYDGIHGRSPLLSLRDEINLQESGIQTLTKFFKSGLKGGILHAKGKLSKESRKQVRKDFEYAQADANTGSPIITDDTFDYQTLDVDTNILQLINSNNYSTAQIAKTLHIPSYKLGINSPNQSVKQLNEDFINSDLPYYFNPILAEFESKLLTARKRAKVSLNFDTRKETGLSITDAVNAVKGTLLTPNRALAESGRATVDDPNMDRMQSDLNSVFLDKKEEYQLKGGEVNGKEPRKSTDPDESGAEGE</sequence>
<dbReference type="NCBIfam" id="TIGR01537">
    <property type="entry name" value="portal_HK97"/>
    <property type="match status" value="1"/>
</dbReference>
<organism evidence="2 3">
    <name type="scientific">Ligilactobacillus acidipiscis</name>
    <dbReference type="NCBI Taxonomy" id="89059"/>
    <lineage>
        <taxon>Bacteria</taxon>
        <taxon>Bacillati</taxon>
        <taxon>Bacillota</taxon>
        <taxon>Bacilli</taxon>
        <taxon>Lactobacillales</taxon>
        <taxon>Lactobacillaceae</taxon>
        <taxon>Ligilactobacillus</taxon>
    </lineage>
</organism>
<evidence type="ECO:0000313" key="3">
    <source>
        <dbReference type="Proteomes" id="UP000051491"/>
    </source>
</evidence>
<evidence type="ECO:0000256" key="1">
    <source>
        <dbReference type="SAM" id="MobiDB-lite"/>
    </source>
</evidence>
<dbReference type="PATRIC" id="fig|89059.3.peg.44"/>
<dbReference type="Proteomes" id="UP000051491">
    <property type="component" value="Unassembled WGS sequence"/>
</dbReference>
<dbReference type="RefSeq" id="WP_010494416.1">
    <property type="nucleotide sequence ID" value="NZ_JQBK01000001.1"/>
</dbReference>
<comment type="caution">
    <text evidence="2">The sequence shown here is derived from an EMBL/GenBank/DDBJ whole genome shotgun (WGS) entry which is preliminary data.</text>
</comment>
<dbReference type="Pfam" id="PF04860">
    <property type="entry name" value="Phage_portal"/>
    <property type="match status" value="1"/>
</dbReference>
<protein>
    <submittedName>
        <fullName evidence="2">Phage portal protein</fullName>
    </submittedName>
</protein>
<dbReference type="InterPro" id="IPR006427">
    <property type="entry name" value="Portal_HK97"/>
</dbReference>
<name>A0A0R2KFN2_9LACO</name>
<reference evidence="2 3" key="1">
    <citation type="journal article" date="2015" name="Genome Announc.">
        <title>Expanding the biotechnology potential of lactobacilli through comparative genomics of 213 strains and associated genera.</title>
        <authorList>
            <person name="Sun Z."/>
            <person name="Harris H.M."/>
            <person name="McCann A."/>
            <person name="Guo C."/>
            <person name="Argimon S."/>
            <person name="Zhang W."/>
            <person name="Yang X."/>
            <person name="Jeffery I.B."/>
            <person name="Cooney J.C."/>
            <person name="Kagawa T.F."/>
            <person name="Liu W."/>
            <person name="Song Y."/>
            <person name="Salvetti E."/>
            <person name="Wrobel A."/>
            <person name="Rasinkangas P."/>
            <person name="Parkhill J."/>
            <person name="Rea M.C."/>
            <person name="O'Sullivan O."/>
            <person name="Ritari J."/>
            <person name="Douillard F.P."/>
            <person name="Paul Ross R."/>
            <person name="Yang R."/>
            <person name="Briner A.E."/>
            <person name="Felis G.E."/>
            <person name="de Vos W.M."/>
            <person name="Barrangou R."/>
            <person name="Klaenhammer T.R."/>
            <person name="Caufield P.W."/>
            <person name="Cui Y."/>
            <person name="Zhang H."/>
            <person name="O'Toole P.W."/>
        </authorList>
    </citation>
    <scope>NUCLEOTIDE SEQUENCE [LARGE SCALE GENOMIC DNA]</scope>
    <source>
        <strain evidence="2 3">DSM 15353</strain>
    </source>
</reference>
<proteinExistence type="predicted"/>
<dbReference type="InterPro" id="IPR006944">
    <property type="entry name" value="Phage/GTA_portal"/>
</dbReference>
<feature type="compositionally biased region" description="Basic and acidic residues" evidence="1">
    <location>
        <begin position="394"/>
        <end position="403"/>
    </location>
</feature>
<evidence type="ECO:0000313" key="2">
    <source>
        <dbReference type="EMBL" id="KRN88191.1"/>
    </source>
</evidence>
<accession>A0A0R2KFN2</accession>
<gene>
    <name evidence="2" type="ORF">IV43_GL000042</name>
</gene>
<dbReference type="AlphaFoldDB" id="A0A0R2KFN2"/>